<organism evidence="4">
    <name type="scientific">Minutocellus polymorphus</name>
    <dbReference type="NCBI Taxonomy" id="265543"/>
    <lineage>
        <taxon>Eukaryota</taxon>
        <taxon>Sar</taxon>
        <taxon>Stramenopiles</taxon>
        <taxon>Ochrophyta</taxon>
        <taxon>Bacillariophyta</taxon>
        <taxon>Mediophyceae</taxon>
        <taxon>Cymatosirophycidae</taxon>
        <taxon>Cymatosirales</taxon>
        <taxon>Cymatosiraceae</taxon>
        <taxon>Minutocellus</taxon>
    </lineage>
</organism>
<dbReference type="GO" id="GO:0003676">
    <property type="term" value="F:nucleic acid binding"/>
    <property type="evidence" value="ECO:0007669"/>
    <property type="project" value="InterPro"/>
</dbReference>
<dbReference type="Pfam" id="PF02536">
    <property type="entry name" value="mTERF"/>
    <property type="match status" value="1"/>
</dbReference>
<reference evidence="4" key="1">
    <citation type="submission" date="2021-01" db="EMBL/GenBank/DDBJ databases">
        <authorList>
            <person name="Corre E."/>
            <person name="Pelletier E."/>
            <person name="Niang G."/>
            <person name="Scheremetjew M."/>
            <person name="Finn R."/>
            <person name="Kale V."/>
            <person name="Holt S."/>
            <person name="Cochrane G."/>
            <person name="Meng A."/>
            <person name="Brown T."/>
            <person name="Cohen L."/>
        </authorList>
    </citation>
    <scope>NUCLEOTIDE SEQUENCE</scope>
    <source>
        <strain evidence="4">CCMP3303</strain>
    </source>
</reference>
<evidence type="ECO:0000256" key="2">
    <source>
        <dbReference type="ARBA" id="ARBA00022946"/>
    </source>
</evidence>
<dbReference type="Gene3D" id="1.25.70.10">
    <property type="entry name" value="Transcription termination factor 3, mitochondrial"/>
    <property type="match status" value="1"/>
</dbReference>
<evidence type="ECO:0000256" key="3">
    <source>
        <dbReference type="SAM" id="SignalP"/>
    </source>
</evidence>
<accession>A0A7S0ACF9</accession>
<keyword evidence="3" id="KW-0732">Signal</keyword>
<feature type="signal peptide" evidence="3">
    <location>
        <begin position="1"/>
        <end position="21"/>
    </location>
</feature>
<dbReference type="EMBL" id="HBEJ01000780">
    <property type="protein sequence ID" value="CAD8359464.1"/>
    <property type="molecule type" value="Transcribed_RNA"/>
</dbReference>
<protein>
    <submittedName>
        <fullName evidence="4">Uncharacterized protein</fullName>
    </submittedName>
</protein>
<name>A0A7S0ACF9_9STRA</name>
<keyword evidence="2" id="KW-0809">Transit peptide</keyword>
<dbReference type="PANTHER" id="PTHR13068:SF151">
    <property type="entry name" value="TRANSCRIPTION TERMINATION FACTOR MTERF9, CHLOROPLASTIC"/>
    <property type="match status" value="1"/>
</dbReference>
<comment type="similarity">
    <text evidence="1">Belongs to the mTERF family.</text>
</comment>
<dbReference type="PANTHER" id="PTHR13068">
    <property type="entry name" value="CGI-12 PROTEIN-RELATED"/>
    <property type="match status" value="1"/>
</dbReference>
<sequence>MEGFGGWEVFILLLVLTNVAANKCPSPARRDVAVSSPAFVAPSRPNAKYERVDRPITSTNDGRSTSSCNNVCQTTSLFGRSRLTEEEIEQRTEQLRVLLSFSEDEIDELVLLNRYALYRRNMAETYTPKLVLLQDRLGIDKESAGRLCLRAPRLITVSLRTLETRLDWLQGEMNIDRTEMRRIIECSPLVLSASTDTLDYLCRTFELNKEGLAEIIMKQPAILAISVERSIKPKLHFYSRLVGEKEAKKIIIESTNLLMRSLDKRLLPRLAEVEKSGLEIKWNKTLIQRLARRSNRLWDEYKLGDAKKGRPKGS</sequence>
<dbReference type="AlphaFoldDB" id="A0A7S0ACF9"/>
<gene>
    <name evidence="4" type="ORF">MPOL1434_LOCUS482</name>
</gene>
<dbReference type="SMART" id="SM00733">
    <property type="entry name" value="Mterf"/>
    <property type="match status" value="5"/>
</dbReference>
<proteinExistence type="inferred from homology"/>
<evidence type="ECO:0000313" key="4">
    <source>
        <dbReference type="EMBL" id="CAD8359464.1"/>
    </source>
</evidence>
<dbReference type="InterPro" id="IPR003690">
    <property type="entry name" value="MTERF"/>
</dbReference>
<evidence type="ECO:0000256" key="1">
    <source>
        <dbReference type="ARBA" id="ARBA00007692"/>
    </source>
</evidence>
<dbReference type="InterPro" id="IPR038538">
    <property type="entry name" value="MTERF_sf"/>
</dbReference>
<feature type="chain" id="PRO_5030857000" evidence="3">
    <location>
        <begin position="22"/>
        <end position="314"/>
    </location>
</feature>